<accession>A0A4Y2TJC3</accession>
<dbReference type="Proteomes" id="UP000499080">
    <property type="component" value="Unassembled WGS sequence"/>
</dbReference>
<reference evidence="1 2" key="1">
    <citation type="journal article" date="2019" name="Sci. Rep.">
        <title>Orb-weaving spider Araneus ventricosus genome elucidates the spidroin gene catalogue.</title>
        <authorList>
            <person name="Kono N."/>
            <person name="Nakamura H."/>
            <person name="Ohtoshi R."/>
            <person name="Moran D.A.P."/>
            <person name="Shinohara A."/>
            <person name="Yoshida Y."/>
            <person name="Fujiwara M."/>
            <person name="Mori M."/>
            <person name="Tomita M."/>
            <person name="Arakawa K."/>
        </authorList>
    </citation>
    <scope>NUCLEOTIDE SEQUENCE [LARGE SCALE GENOMIC DNA]</scope>
</reference>
<protein>
    <submittedName>
        <fullName evidence="1">Uncharacterized protein</fullName>
    </submittedName>
</protein>
<evidence type="ECO:0000313" key="1">
    <source>
        <dbReference type="EMBL" id="GBO00755.1"/>
    </source>
</evidence>
<gene>
    <name evidence="1" type="ORF">AVEN_94231_1</name>
</gene>
<organism evidence="1 2">
    <name type="scientific">Araneus ventricosus</name>
    <name type="common">Orbweaver spider</name>
    <name type="synonym">Epeira ventricosa</name>
    <dbReference type="NCBI Taxonomy" id="182803"/>
    <lineage>
        <taxon>Eukaryota</taxon>
        <taxon>Metazoa</taxon>
        <taxon>Ecdysozoa</taxon>
        <taxon>Arthropoda</taxon>
        <taxon>Chelicerata</taxon>
        <taxon>Arachnida</taxon>
        <taxon>Araneae</taxon>
        <taxon>Araneomorphae</taxon>
        <taxon>Entelegynae</taxon>
        <taxon>Araneoidea</taxon>
        <taxon>Araneidae</taxon>
        <taxon>Araneus</taxon>
    </lineage>
</organism>
<comment type="caution">
    <text evidence="1">The sequence shown here is derived from an EMBL/GenBank/DDBJ whole genome shotgun (WGS) entry which is preliminary data.</text>
</comment>
<keyword evidence="2" id="KW-1185">Reference proteome</keyword>
<dbReference type="EMBL" id="BGPR01029145">
    <property type="protein sequence ID" value="GBO00755.1"/>
    <property type="molecule type" value="Genomic_DNA"/>
</dbReference>
<name>A0A4Y2TJC3_ARAVE</name>
<evidence type="ECO:0000313" key="2">
    <source>
        <dbReference type="Proteomes" id="UP000499080"/>
    </source>
</evidence>
<proteinExistence type="predicted"/>
<sequence length="132" mass="15569">MPIKRNEQEFYPIQMDFLPDEFHQKAVTELNETPERLKVELKNLKELLSDSSHCDKILTEEKNMNPVTADRKLLDLSNEDQNFLKRAVAGRKSLDLRMRISFCFRHSPSKVTLMCDPRSYFAKSFLLCKCQR</sequence>
<dbReference type="AlphaFoldDB" id="A0A4Y2TJC3"/>